<dbReference type="SUPFAM" id="SSF54236">
    <property type="entry name" value="Ubiquitin-like"/>
    <property type="match status" value="1"/>
</dbReference>
<evidence type="ECO:0000256" key="1">
    <source>
        <dbReference type="SAM" id="MobiDB-lite"/>
    </source>
</evidence>
<dbReference type="PANTHER" id="PTHR10677:SF3">
    <property type="entry name" value="FI07626P-RELATED"/>
    <property type="match status" value="1"/>
</dbReference>
<dbReference type="SMART" id="SM00727">
    <property type="entry name" value="STI1"/>
    <property type="match status" value="2"/>
</dbReference>
<dbReference type="InterPro" id="IPR015940">
    <property type="entry name" value="UBA"/>
</dbReference>
<dbReference type="Pfam" id="PF00240">
    <property type="entry name" value="ubiquitin"/>
    <property type="match status" value="1"/>
</dbReference>
<dbReference type="InterPro" id="IPR009060">
    <property type="entry name" value="UBA-like_sf"/>
</dbReference>
<dbReference type="AlphaFoldDB" id="A0AAF0ELX8"/>
<keyword evidence="5" id="KW-1185">Reference proteome</keyword>
<dbReference type="Gene3D" id="1.10.8.10">
    <property type="entry name" value="DNA helicase RuvA subunit, C-terminal domain"/>
    <property type="match status" value="1"/>
</dbReference>
<dbReference type="EMBL" id="CP119899">
    <property type="protein sequence ID" value="WFD28857.1"/>
    <property type="molecule type" value="Genomic_DNA"/>
</dbReference>
<sequence>MSSTDDTNTLVTVNVKGPSGLKLTLEVNLEMTVLQMKEKIAQQHQDFPADRYVGHVRSYSSQRLIYSGKVLKDPETLQSYNLKDGHTLHMVRAATRPNAGGPPASASTTDSAIRAAESQGVPASFSAGQQFANNPLSALNRADYAGPHMASILNEAGGMFGNFGGMNPRDPNVMLGMLQNPDFLQHMRDMLSRPEVVDQIIATNPQMQAMGPQMREMLSSEHFRNMITNPEAIQRMARVSQILGGAGLGNLGAGAGLADSTWPPPGAFGTPQAPGSTPQNGGANGAAPTPAANPLDSLAQLQQLLGGAGAVPNPLAALTGFPPAAAPPTDSRPPEERYATQLEQLQSMGFHDARANLSALLMSGGSVEAAVGILLGQP</sequence>
<organism evidence="4 5">
    <name type="scientific">Malassezia nana</name>
    <dbReference type="NCBI Taxonomy" id="180528"/>
    <lineage>
        <taxon>Eukaryota</taxon>
        <taxon>Fungi</taxon>
        <taxon>Dikarya</taxon>
        <taxon>Basidiomycota</taxon>
        <taxon>Ustilaginomycotina</taxon>
        <taxon>Malasseziomycetes</taxon>
        <taxon>Malasseziales</taxon>
        <taxon>Malasseziaceae</taxon>
        <taxon>Malassezia</taxon>
    </lineage>
</organism>
<dbReference type="InterPro" id="IPR015496">
    <property type="entry name" value="Ubiquilin"/>
</dbReference>
<dbReference type="Proteomes" id="UP001213623">
    <property type="component" value="Chromosome 8"/>
</dbReference>
<dbReference type="GO" id="GO:0005829">
    <property type="term" value="C:cytosol"/>
    <property type="evidence" value="ECO:0007669"/>
    <property type="project" value="TreeGrafter"/>
</dbReference>
<evidence type="ECO:0000259" key="2">
    <source>
        <dbReference type="PROSITE" id="PS50030"/>
    </source>
</evidence>
<evidence type="ECO:0008006" key="6">
    <source>
        <dbReference type="Google" id="ProtNLM"/>
    </source>
</evidence>
<evidence type="ECO:0000313" key="4">
    <source>
        <dbReference type="EMBL" id="WFD28857.1"/>
    </source>
</evidence>
<evidence type="ECO:0000313" key="5">
    <source>
        <dbReference type="Proteomes" id="UP001213623"/>
    </source>
</evidence>
<dbReference type="InterPro" id="IPR029071">
    <property type="entry name" value="Ubiquitin-like_domsf"/>
</dbReference>
<dbReference type="SMART" id="SM00213">
    <property type="entry name" value="UBQ"/>
    <property type="match status" value="1"/>
</dbReference>
<protein>
    <recommendedName>
        <fullName evidence="6">Deubiquitination-protection protein dph1</fullName>
    </recommendedName>
</protein>
<dbReference type="PROSITE" id="PS50030">
    <property type="entry name" value="UBA"/>
    <property type="match status" value="1"/>
</dbReference>
<feature type="domain" description="Ubiquitin-like" evidence="3">
    <location>
        <begin position="11"/>
        <end position="91"/>
    </location>
</feature>
<dbReference type="SMART" id="SM00165">
    <property type="entry name" value="UBA"/>
    <property type="match status" value="1"/>
</dbReference>
<name>A0AAF0ELX8_9BASI</name>
<dbReference type="SUPFAM" id="SSF46934">
    <property type="entry name" value="UBA-like"/>
    <property type="match status" value="1"/>
</dbReference>
<dbReference type="PROSITE" id="PS50053">
    <property type="entry name" value="UBIQUITIN_2"/>
    <property type="match status" value="1"/>
</dbReference>
<dbReference type="GO" id="GO:0006511">
    <property type="term" value="P:ubiquitin-dependent protein catabolic process"/>
    <property type="evidence" value="ECO:0007669"/>
    <property type="project" value="TreeGrafter"/>
</dbReference>
<dbReference type="Gene3D" id="3.10.20.90">
    <property type="entry name" value="Phosphatidylinositol 3-kinase Catalytic Subunit, Chain A, domain 1"/>
    <property type="match status" value="1"/>
</dbReference>
<dbReference type="InterPro" id="IPR006636">
    <property type="entry name" value="STI1_HS-bd"/>
</dbReference>
<dbReference type="CDD" id="cd16106">
    <property type="entry name" value="Ubl_Dsk2p_like"/>
    <property type="match status" value="1"/>
</dbReference>
<feature type="region of interest" description="Disordered" evidence="1">
    <location>
        <begin position="258"/>
        <end position="293"/>
    </location>
</feature>
<evidence type="ECO:0000259" key="3">
    <source>
        <dbReference type="PROSITE" id="PS50053"/>
    </source>
</evidence>
<dbReference type="GO" id="GO:0031593">
    <property type="term" value="F:polyubiquitin modification-dependent protein binding"/>
    <property type="evidence" value="ECO:0007669"/>
    <property type="project" value="TreeGrafter"/>
</dbReference>
<reference evidence="4" key="1">
    <citation type="submission" date="2023-03" db="EMBL/GenBank/DDBJ databases">
        <title>Mating type loci evolution in Malassezia.</title>
        <authorList>
            <person name="Coelho M.A."/>
        </authorList>
    </citation>
    <scope>NUCLEOTIDE SEQUENCE</scope>
    <source>
        <strain evidence="4">CBS 9557</strain>
    </source>
</reference>
<dbReference type="InterPro" id="IPR000626">
    <property type="entry name" value="Ubiquitin-like_dom"/>
</dbReference>
<feature type="domain" description="UBA" evidence="2">
    <location>
        <begin position="333"/>
        <end position="377"/>
    </location>
</feature>
<accession>A0AAF0ELX8</accession>
<dbReference type="CDD" id="cd14399">
    <property type="entry name" value="UBA_PLICs"/>
    <property type="match status" value="1"/>
</dbReference>
<gene>
    <name evidence="4" type="ORF">MNAN1_003872</name>
</gene>
<proteinExistence type="predicted"/>
<dbReference type="PANTHER" id="PTHR10677">
    <property type="entry name" value="UBIQUILIN"/>
    <property type="match status" value="1"/>
</dbReference>